<organism evidence="1 2">
    <name type="scientific">Leuconostoc holzapfelii</name>
    <dbReference type="NCBI Taxonomy" id="434464"/>
    <lineage>
        <taxon>Bacteria</taxon>
        <taxon>Bacillati</taxon>
        <taxon>Bacillota</taxon>
        <taxon>Bacilli</taxon>
        <taxon>Lactobacillales</taxon>
        <taxon>Lactobacillaceae</taxon>
        <taxon>Leuconostoc</taxon>
    </lineage>
</organism>
<dbReference type="RefSeq" id="WP_168677130.1">
    <property type="nucleotide sequence ID" value="NZ_BPKV01000006.1"/>
</dbReference>
<accession>A0A846ZHG4</accession>
<dbReference type="EMBL" id="JAAXPO010000006">
    <property type="protein sequence ID" value="NKZ18740.1"/>
    <property type="molecule type" value="Genomic_DNA"/>
</dbReference>
<proteinExistence type="predicted"/>
<evidence type="ECO:0000313" key="2">
    <source>
        <dbReference type="Proteomes" id="UP000590460"/>
    </source>
</evidence>
<name>A0A846ZHG4_9LACO</name>
<dbReference type="AlphaFoldDB" id="A0A846ZHG4"/>
<protein>
    <submittedName>
        <fullName evidence="1">Uncharacterized protein</fullName>
    </submittedName>
</protein>
<dbReference type="Proteomes" id="UP000590460">
    <property type="component" value="Unassembled WGS sequence"/>
</dbReference>
<evidence type="ECO:0000313" key="1">
    <source>
        <dbReference type="EMBL" id="NKZ18740.1"/>
    </source>
</evidence>
<reference evidence="1 2" key="1">
    <citation type="submission" date="2020-04" db="EMBL/GenBank/DDBJ databases">
        <title>MicrobeNet Type strains.</title>
        <authorList>
            <person name="Nicholson A.C."/>
        </authorList>
    </citation>
    <scope>NUCLEOTIDE SEQUENCE [LARGE SCALE GENOMIC DNA]</scope>
    <source>
        <strain evidence="1 2">CCUG 54536</strain>
    </source>
</reference>
<sequence length="90" mass="10643">MLVYRYQSADPKFSSEELLKKVINAINHQKEVTIQAVTKNDDLPCVMIWVSYGRFHRLHIDYAFSDCADIATRTYWVAQIQQLYQHNHVQ</sequence>
<gene>
    <name evidence="1" type="ORF">HF966_06070</name>
</gene>
<comment type="caution">
    <text evidence="1">The sequence shown here is derived from an EMBL/GenBank/DDBJ whole genome shotgun (WGS) entry which is preliminary data.</text>
</comment>